<feature type="domain" description="Peptidase S74" evidence="1">
    <location>
        <begin position="1465"/>
        <end position="1555"/>
    </location>
</feature>
<reference evidence="2 3" key="1">
    <citation type="submission" date="2020-11" db="EMBL/GenBank/DDBJ databases">
        <title>Complete genome sequence for Salinimonas sp. strain G2-b.</title>
        <authorList>
            <person name="Park S.-J."/>
        </authorList>
    </citation>
    <scope>NUCLEOTIDE SEQUENCE [LARGE SCALE GENOMIC DNA]</scope>
    <source>
        <strain evidence="2 3">G2-b</strain>
    </source>
</reference>
<proteinExistence type="predicted"/>
<name>A0A7S9DZU7_9ALTE</name>
<dbReference type="RefSeq" id="WP_195812040.1">
    <property type="nucleotide sequence ID" value="NZ_CP064795.1"/>
</dbReference>
<dbReference type="InterPro" id="IPR057549">
    <property type="entry name" value="PB4_spike"/>
</dbReference>
<dbReference type="EMBL" id="CP064795">
    <property type="protein sequence ID" value="QPG06968.1"/>
    <property type="molecule type" value="Genomic_DNA"/>
</dbReference>
<gene>
    <name evidence="2" type="ORF">IT774_07645</name>
</gene>
<evidence type="ECO:0000313" key="2">
    <source>
        <dbReference type="EMBL" id="QPG06968.1"/>
    </source>
</evidence>
<dbReference type="KEGG" id="smaa:IT774_07645"/>
<sequence>MNNDNFHVVHEVSPDEVVVDENHHEIVVNTANPTQEIGDTTHIITIQADDPVSLYQPNRGGDGYFTNTDPDTTVFSGGVAERGFTQVRLSWIELNVPPHHSHTEILRATVNDPAAAIPVGTSLEQAYVDTVEPGQSYFYWLQGFTHFGESTPVSDSIPAASSTDQAAILQFLGLDEVVNELVRLEADIDAYGSTSRLYLDELAAQNLSEALKLINDTILTVNANLVQIEETLGLASSTAIATLNEQISILLTDSEARVAQINALTAQMNSETTTRTSEISRIDSVLVTTDAAISTATEELTALIQGEGVTRAAALLSERKAAVTREGVIASAVDSLSASVQEGLDQVDADISLERSTRATEHASLAQQIFDISTGFDTAHTSLDARITNESTARSNADTALASDITALTATVNDGLNQVNADVDNRFTVMTSAYDAYADSILTLEANYQGITDSVTTTNAALNQESITRADADSALTTSLNTLESSYNTFVSSTNAAIYEEQTTRADADQVNAQAVTDLSAKMDSDIGTALASAKDHTNASVGYCTIAGELTTDTDKTTCEANGGTWVKLPLAQALDQVSISFTDSYSQPVTGTVGSLFEVMANELNELDARAFFGLDINNRITGLVVTDGTGNQSVSKVDLIGSQVNILHDDTMEPFVSFDTVNRRGVIRGQLILTDGTTITDQADIQGADGSPGAGFYTIVNSNGVFPANSTATNDYTVLTGHAPINHTHLTYTNEARTASQTRRFDGISWVEPTLVVNGDALVLGTITSQHIVTGAVQTDHLASKAITAEKVDVTNLFAQNIDISGRLKSVNGVDEVVISGGGGRLIDATVGGETVFRVGSGTGLLNGTWILPASIYKDSLSQEVIDFILSQVGTSTGGVRSSKIKPILQQAYPLEALDHGTSPITVTLQATATDSSSTMKAQAQLTAKIYRDDTLIRTVTGQADMETYNESEPGSTTYVRGFNMYESFEDFTAPDNGTFVYKVVFSDMSADFPSNNSATFSVSEDGAGGGSGGGSGGDATTLDGLDSTQFLRSDISTIYQDNGGGLRFVGSANRGYVQGLDANGNNGELWLTGLGGSPARGITLKGDLIYVDGLTETVKGLMYKSPVNSSAAVSTYINTNNWLQYRFGGTSDVVGMLLTNYDTETLRLLRNGDIEMVGDNPEIRFQPRGANDYAGIRVAAGSGNDGYFEFWTSDDYNEPFVWRSYDVGNLGTGSYREWMKLDQYGLTLDGGTNTTLTVLSDDSGESVLNLIGSSQGTGRVYVGQSLAYGGGFEYNGDGAPSSSSPLNDRVSFFRRSNGVNTEVMSYYYNGGPVTFTEHPAVGDDILMTQKNKNGYYGLMSGSTDGNWVRTTANGLIPYQSGGTSALGTSGWPFHDLHTKNGHIDELNTEHIELRSGGAESNIDIVGSSGQYGRVWYRDSDNRFGFYLHDGSGISTRLYWRGDLDRWTYTGEAWGPDFIATSDRRIKSDIRLIGNALAKVDQLNGYTYHQDQLGQYKAGLIAQELEAVLPESVTTSDEGEKLKSISLSGPVALLVEAVKEIKAKVDAQQRAIDQWGNA</sequence>
<dbReference type="PROSITE" id="PS51688">
    <property type="entry name" value="ICA"/>
    <property type="match status" value="1"/>
</dbReference>
<dbReference type="Pfam" id="PF24168">
    <property type="entry name" value="PB4_spike"/>
    <property type="match status" value="1"/>
</dbReference>
<keyword evidence="3" id="KW-1185">Reference proteome</keyword>
<dbReference type="Pfam" id="PF13884">
    <property type="entry name" value="Peptidase_S74"/>
    <property type="match status" value="1"/>
</dbReference>
<dbReference type="InterPro" id="IPR030392">
    <property type="entry name" value="S74_ICA"/>
</dbReference>
<dbReference type="PANTHER" id="PTHR36251:SF2">
    <property type="entry name" value="GIFSY-2 PROPHAGE HOST SPECIFICITY PROTEIN J, PHAGE LAMBDA"/>
    <property type="match status" value="1"/>
</dbReference>
<organism evidence="2 3">
    <name type="scientific">Salinimonas marina</name>
    <dbReference type="NCBI Taxonomy" id="2785918"/>
    <lineage>
        <taxon>Bacteria</taxon>
        <taxon>Pseudomonadati</taxon>
        <taxon>Pseudomonadota</taxon>
        <taxon>Gammaproteobacteria</taxon>
        <taxon>Alteromonadales</taxon>
        <taxon>Alteromonadaceae</taxon>
        <taxon>Alteromonas/Salinimonas group</taxon>
        <taxon>Salinimonas</taxon>
    </lineage>
</organism>
<dbReference type="PANTHER" id="PTHR36251">
    <property type="entry name" value="FELS-1 PROPHAGE HOST SPECIFICITY PROTEIN-RELATED"/>
    <property type="match status" value="1"/>
</dbReference>
<protein>
    <submittedName>
        <fullName evidence="2">Tail fiber domain-containing protein</fullName>
    </submittedName>
</protein>
<dbReference type="InterPro" id="IPR053171">
    <property type="entry name" value="Viral_Tip_Attach_Protein"/>
</dbReference>
<dbReference type="Proteomes" id="UP000595095">
    <property type="component" value="Chromosome"/>
</dbReference>
<accession>A0A7S9DZU7</accession>
<evidence type="ECO:0000313" key="3">
    <source>
        <dbReference type="Proteomes" id="UP000595095"/>
    </source>
</evidence>
<evidence type="ECO:0000259" key="1">
    <source>
        <dbReference type="PROSITE" id="PS51688"/>
    </source>
</evidence>